<dbReference type="InterPro" id="IPR000266">
    <property type="entry name" value="Ribosomal_uS17"/>
</dbReference>
<dbReference type="AlphaFoldDB" id="A0AAN7YHW5"/>
<dbReference type="Gene3D" id="2.40.50.140">
    <property type="entry name" value="Nucleic acid-binding proteins"/>
    <property type="match status" value="1"/>
</dbReference>
<dbReference type="SUPFAM" id="SSF50249">
    <property type="entry name" value="Nucleic acid-binding proteins"/>
    <property type="match status" value="1"/>
</dbReference>
<keyword evidence="3" id="KW-0687">Ribonucleoprotein</keyword>
<comment type="similarity">
    <text evidence="1">Belongs to the universal ribosomal protein uS17 family.</text>
</comment>
<evidence type="ECO:0000256" key="4">
    <source>
        <dbReference type="SAM" id="MobiDB-lite"/>
    </source>
</evidence>
<keyword evidence="6" id="KW-1185">Reference proteome</keyword>
<organism evidence="5 6">
    <name type="scientific">Lithohypha guttulata</name>
    <dbReference type="NCBI Taxonomy" id="1690604"/>
    <lineage>
        <taxon>Eukaryota</taxon>
        <taxon>Fungi</taxon>
        <taxon>Dikarya</taxon>
        <taxon>Ascomycota</taxon>
        <taxon>Pezizomycotina</taxon>
        <taxon>Eurotiomycetes</taxon>
        <taxon>Chaetothyriomycetidae</taxon>
        <taxon>Chaetothyriales</taxon>
        <taxon>Trichomeriaceae</taxon>
        <taxon>Lithohypha</taxon>
    </lineage>
</organism>
<dbReference type="GO" id="GO:1990904">
    <property type="term" value="C:ribonucleoprotein complex"/>
    <property type="evidence" value="ECO:0007669"/>
    <property type="project" value="UniProtKB-KW"/>
</dbReference>
<dbReference type="GO" id="GO:0006412">
    <property type="term" value="P:translation"/>
    <property type="evidence" value="ECO:0007669"/>
    <property type="project" value="InterPro"/>
</dbReference>
<protein>
    <recommendedName>
        <fullName evidence="7">Ribosomal protein S17</fullName>
    </recommendedName>
</protein>
<evidence type="ECO:0000313" key="5">
    <source>
        <dbReference type="EMBL" id="KAK5086774.1"/>
    </source>
</evidence>
<evidence type="ECO:0000256" key="3">
    <source>
        <dbReference type="ARBA" id="ARBA00023274"/>
    </source>
</evidence>
<dbReference type="GO" id="GO:0005840">
    <property type="term" value="C:ribosome"/>
    <property type="evidence" value="ECO:0007669"/>
    <property type="project" value="UniProtKB-KW"/>
</dbReference>
<dbReference type="GO" id="GO:0003735">
    <property type="term" value="F:structural constituent of ribosome"/>
    <property type="evidence" value="ECO:0007669"/>
    <property type="project" value="InterPro"/>
</dbReference>
<sequence>MAHCVQVTRNIQVWDKFLRKYYTRPERIRVHDPSPANFLREGDVVEYGTFTERERTSPKEWRVFLQAEPVGPEGRISSPQNQSTSTGNTEAAATKSKQASTKTQAKRGRRQIEFNDIRKSKDKGKRIAVPPLTGVQFVVRRVVTPFGEGLEQRVEKLGLAGETDGLMQPRSEEGGRNTLASLG</sequence>
<feature type="compositionally biased region" description="Low complexity" evidence="4">
    <location>
        <begin position="91"/>
        <end position="103"/>
    </location>
</feature>
<keyword evidence="2" id="KW-0689">Ribosomal protein</keyword>
<feature type="compositionally biased region" description="Basic and acidic residues" evidence="4">
    <location>
        <begin position="110"/>
        <end position="119"/>
    </location>
</feature>
<evidence type="ECO:0000256" key="2">
    <source>
        <dbReference type="ARBA" id="ARBA00022980"/>
    </source>
</evidence>
<feature type="region of interest" description="Disordered" evidence="4">
    <location>
        <begin position="68"/>
        <end position="119"/>
    </location>
</feature>
<reference evidence="5 6" key="1">
    <citation type="submission" date="2023-08" db="EMBL/GenBank/DDBJ databases">
        <title>Black Yeasts Isolated from many extreme environments.</title>
        <authorList>
            <person name="Coleine C."/>
            <person name="Stajich J.E."/>
            <person name="Selbmann L."/>
        </authorList>
    </citation>
    <scope>NUCLEOTIDE SEQUENCE [LARGE SCALE GENOMIC DNA]</scope>
    <source>
        <strain evidence="5 6">CCFEE 5910</strain>
    </source>
</reference>
<accession>A0AAN7YHW5</accession>
<dbReference type="Pfam" id="PF00366">
    <property type="entry name" value="Ribosomal_S17"/>
    <property type="match status" value="1"/>
</dbReference>
<proteinExistence type="inferred from homology"/>
<evidence type="ECO:0008006" key="7">
    <source>
        <dbReference type="Google" id="ProtNLM"/>
    </source>
</evidence>
<comment type="caution">
    <text evidence="5">The sequence shown here is derived from an EMBL/GenBank/DDBJ whole genome shotgun (WGS) entry which is preliminary data.</text>
</comment>
<evidence type="ECO:0000313" key="6">
    <source>
        <dbReference type="Proteomes" id="UP001309876"/>
    </source>
</evidence>
<feature type="region of interest" description="Disordered" evidence="4">
    <location>
        <begin position="160"/>
        <end position="183"/>
    </location>
</feature>
<evidence type="ECO:0000256" key="1">
    <source>
        <dbReference type="ARBA" id="ARBA00010254"/>
    </source>
</evidence>
<dbReference type="EMBL" id="JAVRRJ010000003">
    <property type="protein sequence ID" value="KAK5086774.1"/>
    <property type="molecule type" value="Genomic_DNA"/>
</dbReference>
<feature type="compositionally biased region" description="Polar residues" evidence="4">
    <location>
        <begin position="77"/>
        <end position="89"/>
    </location>
</feature>
<gene>
    <name evidence="5" type="ORF">LTR05_003942</name>
</gene>
<dbReference type="InterPro" id="IPR012340">
    <property type="entry name" value="NA-bd_OB-fold"/>
</dbReference>
<dbReference type="Proteomes" id="UP001309876">
    <property type="component" value="Unassembled WGS sequence"/>
</dbReference>
<name>A0AAN7YHW5_9EURO</name>